<organism evidence="1 2">
    <name type="scientific">Polystyrenella longa</name>
    <dbReference type="NCBI Taxonomy" id="2528007"/>
    <lineage>
        <taxon>Bacteria</taxon>
        <taxon>Pseudomonadati</taxon>
        <taxon>Planctomycetota</taxon>
        <taxon>Planctomycetia</taxon>
        <taxon>Planctomycetales</taxon>
        <taxon>Planctomycetaceae</taxon>
        <taxon>Polystyrenella</taxon>
    </lineage>
</organism>
<dbReference type="KEGG" id="plon:Pla110_13530"/>
<dbReference type="AlphaFoldDB" id="A0A518CK91"/>
<gene>
    <name evidence="1" type="ORF">Pla110_13530</name>
</gene>
<dbReference type="EMBL" id="CP036281">
    <property type="protein sequence ID" value="QDU79642.1"/>
    <property type="molecule type" value="Genomic_DNA"/>
</dbReference>
<evidence type="ECO:0000313" key="2">
    <source>
        <dbReference type="Proteomes" id="UP000317178"/>
    </source>
</evidence>
<dbReference type="RefSeq" id="WP_144994409.1">
    <property type="nucleotide sequence ID" value="NZ_CP036281.1"/>
</dbReference>
<reference evidence="1 2" key="1">
    <citation type="submission" date="2019-02" db="EMBL/GenBank/DDBJ databases">
        <title>Deep-cultivation of Planctomycetes and their phenomic and genomic characterization uncovers novel biology.</title>
        <authorList>
            <person name="Wiegand S."/>
            <person name="Jogler M."/>
            <person name="Boedeker C."/>
            <person name="Pinto D."/>
            <person name="Vollmers J."/>
            <person name="Rivas-Marin E."/>
            <person name="Kohn T."/>
            <person name="Peeters S.H."/>
            <person name="Heuer A."/>
            <person name="Rast P."/>
            <person name="Oberbeckmann S."/>
            <person name="Bunk B."/>
            <person name="Jeske O."/>
            <person name="Meyerdierks A."/>
            <person name="Storesund J.E."/>
            <person name="Kallscheuer N."/>
            <person name="Luecker S."/>
            <person name="Lage O.M."/>
            <person name="Pohl T."/>
            <person name="Merkel B.J."/>
            <person name="Hornburger P."/>
            <person name="Mueller R.-W."/>
            <person name="Bruemmer F."/>
            <person name="Labrenz M."/>
            <person name="Spormann A.M."/>
            <person name="Op den Camp H."/>
            <person name="Overmann J."/>
            <person name="Amann R."/>
            <person name="Jetten M.S.M."/>
            <person name="Mascher T."/>
            <person name="Medema M.H."/>
            <person name="Devos D.P."/>
            <person name="Kaster A.-K."/>
            <person name="Ovreas L."/>
            <person name="Rohde M."/>
            <person name="Galperin M.Y."/>
            <person name="Jogler C."/>
        </authorList>
    </citation>
    <scope>NUCLEOTIDE SEQUENCE [LARGE SCALE GENOMIC DNA]</scope>
    <source>
        <strain evidence="1 2">Pla110</strain>
    </source>
</reference>
<dbReference type="Proteomes" id="UP000317178">
    <property type="component" value="Chromosome"/>
</dbReference>
<accession>A0A518CK91</accession>
<keyword evidence="2" id="KW-1185">Reference proteome</keyword>
<protein>
    <submittedName>
        <fullName evidence="1">Uncharacterized protein</fullName>
    </submittedName>
</protein>
<proteinExistence type="predicted"/>
<sequence length="94" mass="10408">MTAGFENITLRIEQEGKVVDLPMTNSFPIIPGTYLWVFTPGQEWHLAATTIEAEDIARNAGQVHGDRLFSVNSLQGGLYQNGKLLSEFPTETNL</sequence>
<evidence type="ECO:0000313" key="1">
    <source>
        <dbReference type="EMBL" id="QDU79642.1"/>
    </source>
</evidence>
<name>A0A518CK91_9PLAN</name>